<reference evidence="1 2" key="1">
    <citation type="submission" date="2020-08" db="EMBL/GenBank/DDBJ databases">
        <title>Genomic Encyclopedia of Type Strains, Phase IV (KMG-IV): sequencing the most valuable type-strain genomes for metagenomic binning, comparative biology and taxonomic classification.</title>
        <authorList>
            <person name="Goeker M."/>
        </authorList>
    </citation>
    <scope>NUCLEOTIDE SEQUENCE [LARGE SCALE GENOMIC DNA]</scope>
    <source>
        <strain evidence="1 2">DSM 29007</strain>
    </source>
</reference>
<dbReference type="GO" id="GO:0003723">
    <property type="term" value="F:RNA binding"/>
    <property type="evidence" value="ECO:0007669"/>
    <property type="project" value="InterPro"/>
</dbReference>
<sequence>MTTFWKAHPDAETPLKVWRRMMRAHQYETPHEIRAHFPAADFLKGGITVFDIGGNKYRLVVTIRYDMGRVYIRHVLTHDEYDERTADGSL</sequence>
<dbReference type="GO" id="GO:0016787">
    <property type="term" value="F:hydrolase activity"/>
    <property type="evidence" value="ECO:0007669"/>
    <property type="project" value="UniProtKB-KW"/>
</dbReference>
<dbReference type="GO" id="GO:0110001">
    <property type="term" value="C:toxin-antitoxin complex"/>
    <property type="evidence" value="ECO:0007669"/>
    <property type="project" value="InterPro"/>
</dbReference>
<evidence type="ECO:0000313" key="1">
    <source>
        <dbReference type="EMBL" id="MBB6069830.1"/>
    </source>
</evidence>
<organism evidence="1 2">
    <name type="scientific">Longimicrobium terrae</name>
    <dbReference type="NCBI Taxonomy" id="1639882"/>
    <lineage>
        <taxon>Bacteria</taxon>
        <taxon>Pseudomonadati</taxon>
        <taxon>Gemmatimonadota</taxon>
        <taxon>Longimicrobiia</taxon>
        <taxon>Longimicrobiales</taxon>
        <taxon>Longimicrobiaceae</taxon>
        <taxon>Longimicrobium</taxon>
    </lineage>
</organism>
<name>A0A841GRP5_9BACT</name>
<keyword evidence="2" id="KW-1185">Reference proteome</keyword>
<protein>
    <submittedName>
        <fullName evidence="1">mRNA interferase HigB</fullName>
        <ecNumber evidence="1">3.1.-.-</ecNumber>
    </submittedName>
</protein>
<comment type="caution">
    <text evidence="1">The sequence shown here is derived from an EMBL/GenBank/DDBJ whole genome shotgun (WGS) entry which is preliminary data.</text>
</comment>
<dbReference type="RefSeq" id="WP_221239665.1">
    <property type="nucleotide sequence ID" value="NZ_JABDTL010000002.1"/>
</dbReference>
<dbReference type="AlphaFoldDB" id="A0A841GRP5"/>
<evidence type="ECO:0000313" key="2">
    <source>
        <dbReference type="Proteomes" id="UP000582837"/>
    </source>
</evidence>
<dbReference type="Proteomes" id="UP000582837">
    <property type="component" value="Unassembled WGS sequence"/>
</dbReference>
<accession>A0A841GRP5</accession>
<keyword evidence="1" id="KW-0378">Hydrolase</keyword>
<proteinExistence type="predicted"/>
<dbReference type="InterPro" id="IPR018669">
    <property type="entry name" value="Toxin_HigB"/>
</dbReference>
<dbReference type="EC" id="3.1.-.-" evidence="1"/>
<gene>
    <name evidence="1" type="ORF">HNQ61_001447</name>
</gene>
<dbReference type="EMBL" id="JACHIA010000003">
    <property type="protein sequence ID" value="MBB6069830.1"/>
    <property type="molecule type" value="Genomic_DNA"/>
</dbReference>
<dbReference type="Pfam" id="PF09907">
    <property type="entry name" value="HigB_toxin"/>
    <property type="match status" value="1"/>
</dbReference>
<dbReference type="GO" id="GO:0004519">
    <property type="term" value="F:endonuclease activity"/>
    <property type="evidence" value="ECO:0007669"/>
    <property type="project" value="InterPro"/>
</dbReference>